<protein>
    <recommendedName>
        <fullName evidence="1">DUF1023 domain-containing protein</fullName>
    </recommendedName>
</protein>
<dbReference type="RefSeq" id="WP_069395730.1">
    <property type="nucleotide sequence ID" value="NZ_MIHE01000007.1"/>
</dbReference>
<evidence type="ECO:0000313" key="2">
    <source>
        <dbReference type="EMBL" id="SRX92129.1"/>
    </source>
</evidence>
<feature type="domain" description="DUF1023" evidence="1">
    <location>
        <begin position="45"/>
        <end position="217"/>
    </location>
</feature>
<organism evidence="2 3">
    <name type="scientific">Mycobacterium shimoidei</name>
    <dbReference type="NCBI Taxonomy" id="29313"/>
    <lineage>
        <taxon>Bacteria</taxon>
        <taxon>Bacillati</taxon>
        <taxon>Actinomycetota</taxon>
        <taxon>Actinomycetes</taxon>
        <taxon>Mycobacteriales</taxon>
        <taxon>Mycobacteriaceae</taxon>
        <taxon>Mycobacterium</taxon>
    </lineage>
</organism>
<evidence type="ECO:0000259" key="1">
    <source>
        <dbReference type="Pfam" id="PF06259"/>
    </source>
</evidence>
<gene>
    <name evidence="2" type="ORF">MSP7336_00353</name>
</gene>
<keyword evidence="3" id="KW-1185">Reference proteome</keyword>
<dbReference type="Proteomes" id="UP000252015">
    <property type="component" value="Unassembled WGS sequence"/>
</dbReference>
<dbReference type="InterPro" id="IPR010427">
    <property type="entry name" value="DUF1023"/>
</dbReference>
<evidence type="ECO:0000313" key="3">
    <source>
        <dbReference type="Proteomes" id="UP000252015"/>
    </source>
</evidence>
<proteinExistence type="predicted"/>
<accession>A0A1E3TIN0</accession>
<reference evidence="2 3" key="1">
    <citation type="submission" date="2018-05" db="EMBL/GenBank/DDBJ databases">
        <authorList>
            <consortium name="IHU Genomes"/>
        </authorList>
    </citation>
    <scope>NUCLEOTIDE SEQUENCE [LARGE SCALE GENOMIC DNA]</scope>
    <source>
        <strain evidence="2 3">P7336</strain>
    </source>
</reference>
<dbReference type="STRING" id="29313.BHQ16_09235"/>
<dbReference type="Pfam" id="PF06259">
    <property type="entry name" value="Abhydrolase_8"/>
    <property type="match status" value="1"/>
</dbReference>
<dbReference type="AlphaFoldDB" id="A0A1E3TIN0"/>
<dbReference type="EMBL" id="UEGW01000001">
    <property type="protein sequence ID" value="SRX92129.1"/>
    <property type="molecule type" value="Genomic_DNA"/>
</dbReference>
<name>A0A1E3TIN0_MYCSH</name>
<sequence length="225" mass="24033">MSNEYWGWKKHWDAANHTHDGYVQIENSLKSPDGLPRFLGIIDENGHAAISINNPDTAKRNATFVPGTGLDLTRFDASALKSERMLQATFSADKSLGPNDVSVTTWMGYDRPMNVFDAAHPSYARNGAAALEDFQAGLRASHDDALAGGQSLNTVIGHSYGSTEVGAAALDGHHLDANNVVAVGSPGVLAGHASDLSLEAGAHVFASRAENDIIGRLREFWVPIQ</sequence>